<evidence type="ECO:0000313" key="2">
    <source>
        <dbReference type="Proteomes" id="UP000232722"/>
    </source>
</evidence>
<organism evidence="1 2">
    <name type="scientific">Rhizophagus irregularis</name>
    <dbReference type="NCBI Taxonomy" id="588596"/>
    <lineage>
        <taxon>Eukaryota</taxon>
        <taxon>Fungi</taxon>
        <taxon>Fungi incertae sedis</taxon>
        <taxon>Mucoromycota</taxon>
        <taxon>Glomeromycotina</taxon>
        <taxon>Glomeromycetes</taxon>
        <taxon>Glomerales</taxon>
        <taxon>Glomeraceae</taxon>
        <taxon>Rhizophagus</taxon>
    </lineage>
</organism>
<reference evidence="1 2" key="2">
    <citation type="submission" date="2017-09" db="EMBL/GenBank/DDBJ databases">
        <title>Extensive intraspecific genome diversity in a model arbuscular mycorrhizal fungus.</title>
        <authorList>
            <person name="Chen E.C."/>
            <person name="Morin E."/>
            <person name="Beaudet D."/>
            <person name="Noel J."/>
            <person name="Ndikumana S."/>
            <person name="Charron P."/>
            <person name="St-Onge C."/>
            <person name="Giorgi J."/>
            <person name="Grigoriev I.V."/>
            <person name="Roux C."/>
            <person name="Martin F.M."/>
            <person name="Corradi N."/>
        </authorList>
    </citation>
    <scope>NUCLEOTIDE SEQUENCE [LARGE SCALE GENOMIC DNA]</scope>
    <source>
        <strain evidence="1 2">A5</strain>
    </source>
</reference>
<evidence type="ECO:0000313" key="1">
    <source>
        <dbReference type="EMBL" id="PKB98184.1"/>
    </source>
</evidence>
<dbReference type="AlphaFoldDB" id="A0A2N0NUB7"/>
<reference evidence="1 2" key="1">
    <citation type="submission" date="2016-04" db="EMBL/GenBank/DDBJ databases">
        <title>Genome analyses suggest a sexual origin of heterokaryosis in a supposedly ancient asexual fungus.</title>
        <authorList>
            <person name="Ropars J."/>
            <person name="Sedzielewska K."/>
            <person name="Noel J."/>
            <person name="Charron P."/>
            <person name="Farinelli L."/>
            <person name="Marton T."/>
            <person name="Kruger M."/>
            <person name="Pelin A."/>
            <person name="Brachmann A."/>
            <person name="Corradi N."/>
        </authorList>
    </citation>
    <scope>NUCLEOTIDE SEQUENCE [LARGE SCALE GENOMIC DNA]</scope>
    <source>
        <strain evidence="1 2">A5</strain>
    </source>
</reference>
<name>A0A2N0NUB7_9GLOM</name>
<dbReference type="VEuPathDB" id="FungiDB:FUN_021420"/>
<protein>
    <submittedName>
        <fullName evidence="1">Uncharacterized protein</fullName>
    </submittedName>
</protein>
<proteinExistence type="predicted"/>
<dbReference type="Proteomes" id="UP000232722">
    <property type="component" value="Unassembled WGS sequence"/>
</dbReference>
<gene>
    <name evidence="1" type="ORF">RhiirA5_384114</name>
</gene>
<feature type="non-terminal residue" evidence="1">
    <location>
        <position position="151"/>
    </location>
</feature>
<accession>A0A2N0NUB7</accession>
<comment type="caution">
    <text evidence="1">The sequence shown here is derived from an EMBL/GenBank/DDBJ whole genome shotgun (WGS) entry which is preliminary data.</text>
</comment>
<dbReference type="EMBL" id="LLXJ01002760">
    <property type="protein sequence ID" value="PKB98184.1"/>
    <property type="molecule type" value="Genomic_DNA"/>
</dbReference>
<sequence length="151" mass="16828">MSDLKIINISSDSSEIQYSLGKPSGAHSNTFCPYLGAKCKDKKKTCQGEYLAAIKTKCCYNNYTCNGKPVDDKKCFTIIPSASKKKECPIPHVKDGKIELLPLVKIGCNIIFHKYEPLDLKSCPYIVMVVKNTHSHPPLPPHRIPGHLQEN</sequence>
<dbReference type="VEuPathDB" id="FungiDB:RhiirFUN_011127"/>